<organism evidence="7 8">
    <name type="scientific">Kitasatospora setae (strain ATCC 33774 / DSM 43861 / JCM 3304 / KCC A-0304 / NBRC 14216 / KM-6054)</name>
    <name type="common">Streptomyces setae</name>
    <dbReference type="NCBI Taxonomy" id="452652"/>
    <lineage>
        <taxon>Bacteria</taxon>
        <taxon>Bacillati</taxon>
        <taxon>Actinomycetota</taxon>
        <taxon>Actinomycetes</taxon>
        <taxon>Kitasatosporales</taxon>
        <taxon>Streptomycetaceae</taxon>
        <taxon>Kitasatospora</taxon>
    </lineage>
</organism>
<keyword evidence="3" id="KW-0547">Nucleotide-binding</keyword>
<evidence type="ECO:0000256" key="1">
    <source>
        <dbReference type="ARBA" id="ARBA00012513"/>
    </source>
</evidence>
<proteinExistence type="predicted"/>
<dbReference type="PANTHER" id="PTHR43671">
    <property type="entry name" value="SERINE/THREONINE-PROTEIN KINASE NEK"/>
    <property type="match status" value="1"/>
</dbReference>
<sequence length="303" mass="34038">MTGRFEDPFDIESHYEVLDQISFDTGQGDLYTGRHRKTGEKVALKVQKERQFESTRHFIALGRDLTDEGECTSTLSEVPGIPRLIGQGVFRGGQCLVMEYVDGVPLYDVVSLFRPVRDTSTVASVIGQFCEVLDDVHRRGYVHRDVKPDNAMLEHSGRLRLLDLGLATPARRRTEYGCGSIGYAPPEQLRSSDDGVTPRADVFSLGCVLLEMTVMRLPYDGTRGGLTAENPVVLPRDRIDAIPKEFAEVALAMVELRPENRPASVREVYEALRSRVPPVDSPAPRKPLRPDPTEYYRTVPHRW</sequence>
<reference evidence="7 8" key="1">
    <citation type="journal article" date="2010" name="DNA Res.">
        <title>Genome sequence of Kitasatospora setae NBRC 14216T: an evolutionary snapshot of the family Streptomycetaceae.</title>
        <authorList>
            <person name="Ichikawa N."/>
            <person name="Oguchi A."/>
            <person name="Ikeda H."/>
            <person name="Ishikawa J."/>
            <person name="Kitani S."/>
            <person name="Watanabe Y."/>
            <person name="Nakamura S."/>
            <person name="Katano Y."/>
            <person name="Kishi E."/>
            <person name="Sasagawa M."/>
            <person name="Ankai A."/>
            <person name="Fukui S."/>
            <person name="Hashimoto Y."/>
            <person name="Kamata S."/>
            <person name="Otoguro M."/>
            <person name="Tanikawa S."/>
            <person name="Nihira T."/>
            <person name="Horinouchi S."/>
            <person name="Ohnishi Y."/>
            <person name="Hayakawa M."/>
            <person name="Kuzuyama T."/>
            <person name="Arisawa A."/>
            <person name="Nomoto F."/>
            <person name="Miura H."/>
            <person name="Takahashi Y."/>
            <person name="Fujita N."/>
        </authorList>
    </citation>
    <scope>NUCLEOTIDE SEQUENCE [LARGE SCALE GENOMIC DNA]</scope>
    <source>
        <strain evidence="8">ATCC 33774 / DSM 43861 / JCM 3304 / KCC A-0304 / NBRC 14216 / KM-6054</strain>
    </source>
</reference>
<dbReference type="Pfam" id="PF00069">
    <property type="entry name" value="Pkinase"/>
    <property type="match status" value="1"/>
</dbReference>
<evidence type="ECO:0000313" key="8">
    <source>
        <dbReference type="Proteomes" id="UP000007076"/>
    </source>
</evidence>
<dbReference type="InterPro" id="IPR011009">
    <property type="entry name" value="Kinase-like_dom_sf"/>
</dbReference>
<dbReference type="eggNOG" id="COG0515">
    <property type="taxonomic scope" value="Bacteria"/>
</dbReference>
<name>E4N2Y6_KITSK</name>
<dbReference type="InterPro" id="IPR000719">
    <property type="entry name" value="Prot_kinase_dom"/>
</dbReference>
<keyword evidence="8" id="KW-1185">Reference proteome</keyword>
<dbReference type="PANTHER" id="PTHR43671:SF13">
    <property type="entry name" value="SERINE_THREONINE-PROTEIN KINASE NEK2"/>
    <property type="match status" value="1"/>
</dbReference>
<dbReference type="Gene3D" id="3.30.200.20">
    <property type="entry name" value="Phosphorylase Kinase, domain 1"/>
    <property type="match status" value="1"/>
</dbReference>
<dbReference type="Gene3D" id="1.10.510.10">
    <property type="entry name" value="Transferase(Phosphotransferase) domain 1"/>
    <property type="match status" value="1"/>
</dbReference>
<dbReference type="KEGG" id="ksk:KSE_67620"/>
<evidence type="ECO:0000256" key="5">
    <source>
        <dbReference type="ARBA" id="ARBA00022840"/>
    </source>
</evidence>
<dbReference type="EC" id="2.7.11.1" evidence="1"/>
<dbReference type="EMBL" id="AP010968">
    <property type="protein sequence ID" value="BAJ32520.1"/>
    <property type="molecule type" value="Genomic_DNA"/>
</dbReference>
<dbReference type="CDD" id="cd14014">
    <property type="entry name" value="STKc_PknB_like"/>
    <property type="match status" value="1"/>
</dbReference>
<evidence type="ECO:0000256" key="3">
    <source>
        <dbReference type="ARBA" id="ARBA00022741"/>
    </source>
</evidence>
<evidence type="ECO:0000259" key="6">
    <source>
        <dbReference type="PROSITE" id="PS50011"/>
    </source>
</evidence>
<dbReference type="SUPFAM" id="SSF56112">
    <property type="entry name" value="Protein kinase-like (PK-like)"/>
    <property type="match status" value="1"/>
</dbReference>
<dbReference type="AlphaFoldDB" id="E4N2Y6"/>
<gene>
    <name evidence="7" type="ordered locus">KSE_67620</name>
</gene>
<dbReference type="InterPro" id="IPR050660">
    <property type="entry name" value="NEK_Ser/Thr_kinase"/>
</dbReference>
<protein>
    <recommendedName>
        <fullName evidence="1">non-specific serine/threonine protein kinase</fullName>
        <ecNumber evidence="1">2.7.11.1</ecNumber>
    </recommendedName>
</protein>
<dbReference type="HOGENOM" id="CLU_000288_63_44_11"/>
<dbReference type="PROSITE" id="PS50011">
    <property type="entry name" value="PROTEIN_KINASE_DOM"/>
    <property type="match status" value="1"/>
</dbReference>
<evidence type="ECO:0000256" key="4">
    <source>
        <dbReference type="ARBA" id="ARBA00022777"/>
    </source>
</evidence>
<evidence type="ECO:0000313" key="7">
    <source>
        <dbReference type="EMBL" id="BAJ32520.1"/>
    </source>
</evidence>
<dbReference type="GO" id="GO:0004674">
    <property type="term" value="F:protein serine/threonine kinase activity"/>
    <property type="evidence" value="ECO:0007669"/>
    <property type="project" value="UniProtKB-KW"/>
</dbReference>
<keyword evidence="5" id="KW-0067">ATP-binding</keyword>
<evidence type="ECO:0000256" key="2">
    <source>
        <dbReference type="ARBA" id="ARBA00022679"/>
    </source>
</evidence>
<dbReference type="SMART" id="SM00220">
    <property type="entry name" value="S_TKc"/>
    <property type="match status" value="1"/>
</dbReference>
<dbReference type="STRING" id="452652.KSE_67620"/>
<feature type="domain" description="Protein kinase" evidence="6">
    <location>
        <begin position="1"/>
        <end position="272"/>
    </location>
</feature>
<dbReference type="Proteomes" id="UP000007076">
    <property type="component" value="Chromosome"/>
</dbReference>
<dbReference type="PATRIC" id="fig|452652.3.peg.6784"/>
<dbReference type="GO" id="GO:0005524">
    <property type="term" value="F:ATP binding"/>
    <property type="evidence" value="ECO:0007669"/>
    <property type="project" value="UniProtKB-KW"/>
</dbReference>
<accession>E4N2Y6</accession>
<keyword evidence="2" id="KW-0808">Transferase</keyword>
<keyword evidence="4 7" id="KW-0418">Kinase</keyword>
<keyword evidence="7" id="KW-0723">Serine/threonine-protein kinase</keyword>